<dbReference type="EMBL" id="JACHHP010000001">
    <property type="protein sequence ID" value="MBB5206772.1"/>
    <property type="molecule type" value="Genomic_DNA"/>
</dbReference>
<dbReference type="InterPro" id="IPR036188">
    <property type="entry name" value="FAD/NAD-bd_sf"/>
</dbReference>
<dbReference type="Proteomes" id="UP000521199">
    <property type="component" value="Unassembled WGS sequence"/>
</dbReference>
<dbReference type="PANTHER" id="PTHR43747:SF1">
    <property type="entry name" value="SLR1998 PROTEIN"/>
    <property type="match status" value="1"/>
</dbReference>
<evidence type="ECO:0000313" key="2">
    <source>
        <dbReference type="EMBL" id="MBB5206772.1"/>
    </source>
</evidence>
<accession>A0A7W8D3H4</accession>
<sequence>MRTETTDVLIVGAGPAGSVAAAFLRRQGRSVMMLEREQFPRFSIGESLLPQSMEYIEAAGLLRDVVEAGFQYKNGAAFAWGERRTEFDFRDKFSTGWGTTYQVQRARFDEVLAHGARRLGADLRFRHEVTAMTPHPESPGVTARSPEGEDYAVQARFVLDASGFGRTLPRLLALEQPSNFPARGAIFTHVEDRIPVGEFDREKILITVHPEHVDVWFWLIPFSNGRCSLGVVARTDYLAQFEGSEMERLQAIVAGVPSLSTLLRDAAWGVMPVRQIVGYASNVKSLWGPGFALLGNAGEFLDPVFSSGVTIAFKSAQLATDAIARTYAGEAVDWEAEYAKPLRDGVDTFRAFVEAWYAGTFQNIIFHPDPPVDVRNKICSILAGYAWDKSNPYVADTKRRLGVLEELCAPR</sequence>
<comment type="caution">
    <text evidence="2">The sequence shown here is derived from an EMBL/GenBank/DDBJ whole genome shotgun (WGS) entry which is preliminary data.</text>
</comment>
<dbReference type="RefSeq" id="WP_183959063.1">
    <property type="nucleotide sequence ID" value="NZ_JACHHP010000001.1"/>
</dbReference>
<dbReference type="GO" id="GO:0071949">
    <property type="term" value="F:FAD binding"/>
    <property type="evidence" value="ECO:0007669"/>
    <property type="project" value="InterPro"/>
</dbReference>
<dbReference type="PANTHER" id="PTHR43747">
    <property type="entry name" value="FAD-BINDING PROTEIN"/>
    <property type="match status" value="1"/>
</dbReference>
<evidence type="ECO:0000259" key="1">
    <source>
        <dbReference type="Pfam" id="PF01494"/>
    </source>
</evidence>
<dbReference type="Pfam" id="PF01494">
    <property type="entry name" value="FAD_binding_3"/>
    <property type="match status" value="1"/>
</dbReference>
<dbReference type="SUPFAM" id="SSF51905">
    <property type="entry name" value="FAD/NAD(P)-binding domain"/>
    <property type="match status" value="1"/>
</dbReference>
<name>A0A7W8D3H4_9GAMM</name>
<reference evidence="2 3" key="1">
    <citation type="submission" date="2020-08" db="EMBL/GenBank/DDBJ databases">
        <title>Genomic Encyclopedia of Type Strains, Phase IV (KMG-IV): sequencing the most valuable type-strain genomes for metagenomic binning, comparative biology and taxonomic classification.</title>
        <authorList>
            <person name="Goeker M."/>
        </authorList>
    </citation>
    <scope>NUCLEOTIDE SEQUENCE [LARGE SCALE GENOMIC DNA]</scope>
    <source>
        <strain evidence="2 3">DSM 24163</strain>
    </source>
</reference>
<dbReference type="Gene3D" id="3.50.50.60">
    <property type="entry name" value="FAD/NAD(P)-binding domain"/>
    <property type="match status" value="1"/>
</dbReference>
<dbReference type="InterPro" id="IPR002938">
    <property type="entry name" value="FAD-bd"/>
</dbReference>
<dbReference type="InterPro" id="IPR050816">
    <property type="entry name" value="Flavin-dep_Halogenase_NPB"/>
</dbReference>
<dbReference type="AlphaFoldDB" id="A0A7W8D3H4"/>
<gene>
    <name evidence="2" type="ORF">HNQ52_000288</name>
</gene>
<organism evidence="2 3">
    <name type="scientific">Chiayiivirga flava</name>
    <dbReference type="NCBI Taxonomy" id="659595"/>
    <lineage>
        <taxon>Bacteria</taxon>
        <taxon>Pseudomonadati</taxon>
        <taxon>Pseudomonadota</taxon>
        <taxon>Gammaproteobacteria</taxon>
        <taxon>Lysobacterales</taxon>
        <taxon>Lysobacteraceae</taxon>
        <taxon>Chiayiivirga</taxon>
    </lineage>
</organism>
<protein>
    <submittedName>
        <fullName evidence="2">Flavin-dependent dehydrogenase</fullName>
    </submittedName>
</protein>
<keyword evidence="3" id="KW-1185">Reference proteome</keyword>
<feature type="domain" description="FAD-binding" evidence="1">
    <location>
        <begin position="6"/>
        <end position="182"/>
    </location>
</feature>
<proteinExistence type="predicted"/>
<evidence type="ECO:0000313" key="3">
    <source>
        <dbReference type="Proteomes" id="UP000521199"/>
    </source>
</evidence>